<dbReference type="AlphaFoldDB" id="A0A163IQ64"/>
<organism evidence="3 4">
    <name type="scientific">Didymella rabiei</name>
    <name type="common">Chickpea ascochyta blight fungus</name>
    <name type="synonym">Mycosphaerella rabiei</name>
    <dbReference type="NCBI Taxonomy" id="5454"/>
    <lineage>
        <taxon>Eukaryota</taxon>
        <taxon>Fungi</taxon>
        <taxon>Dikarya</taxon>
        <taxon>Ascomycota</taxon>
        <taxon>Pezizomycotina</taxon>
        <taxon>Dothideomycetes</taxon>
        <taxon>Pleosporomycetidae</taxon>
        <taxon>Pleosporales</taxon>
        <taxon>Pleosporineae</taxon>
        <taxon>Didymellaceae</taxon>
        <taxon>Ascochyta</taxon>
    </lineage>
</organism>
<comment type="caution">
    <text evidence="3">The sequence shown here is derived from an EMBL/GenBank/DDBJ whole genome shotgun (WGS) entry which is preliminary data.</text>
</comment>
<accession>A0A163IQ64</accession>
<keyword evidence="4" id="KW-1185">Reference proteome</keyword>
<proteinExistence type="predicted"/>
<dbReference type="OrthoDB" id="3795592at2759"/>
<evidence type="ECO:0000256" key="2">
    <source>
        <dbReference type="SAM" id="MobiDB-lite"/>
    </source>
</evidence>
<evidence type="ECO:0000313" key="3">
    <source>
        <dbReference type="EMBL" id="KZM25878.1"/>
    </source>
</evidence>
<evidence type="ECO:0000313" key="4">
    <source>
        <dbReference type="Proteomes" id="UP000076837"/>
    </source>
</evidence>
<protein>
    <submittedName>
        <fullName evidence="3">Uncharacterized protein</fullName>
    </submittedName>
</protein>
<reference evidence="3 4" key="1">
    <citation type="journal article" date="2016" name="Sci. Rep.">
        <title>Draft genome sequencing and secretome analysis of fungal phytopathogen Ascochyta rabiei provides insight into the necrotrophic effector repertoire.</title>
        <authorList>
            <person name="Verma S."/>
            <person name="Gazara R.K."/>
            <person name="Nizam S."/>
            <person name="Parween S."/>
            <person name="Chattopadhyay D."/>
            <person name="Verma P.K."/>
        </authorList>
    </citation>
    <scope>NUCLEOTIDE SEQUENCE [LARGE SCALE GENOMIC DNA]</scope>
    <source>
        <strain evidence="3 4">ArDII</strain>
    </source>
</reference>
<keyword evidence="1" id="KW-0175">Coiled coil</keyword>
<gene>
    <name evidence="3" type="ORF">ST47_g2940</name>
</gene>
<name>A0A163IQ64_DIDRA</name>
<feature type="coiled-coil region" evidence="1">
    <location>
        <begin position="272"/>
        <end position="313"/>
    </location>
</feature>
<sequence>MAVDIETLDSIRTWAQAGFPDSFAKLDGLTSSDMTVRLRLTGRVMNSIRVTKEELLITIPVGSLAGPYLARVYAWTERNGSVSLGHAAGGYMEVHRDTTNPPVHFHTPYCLVGPVEDETGAARFEALIRYCVSIKRVKGTGIRSKTSAFKEHFPGACCEVAEQVTREAREKRIADRCVRLELPHKTHLTTAQSPASTPTPTPTAATAPTAPTTLETGYISHRSEPPTPTAVANEHPQSLDQAFATFKTTLTTQINAARVIDTHEKAALTIRVHSLELSVASAEAERDKLQSDLLAAKEEAEKWKAQYEGLKKVLWDTVEREF</sequence>
<feature type="compositionally biased region" description="Low complexity" evidence="2">
    <location>
        <begin position="189"/>
        <end position="210"/>
    </location>
</feature>
<evidence type="ECO:0000256" key="1">
    <source>
        <dbReference type="SAM" id="Coils"/>
    </source>
</evidence>
<dbReference type="EMBL" id="JYNV01000119">
    <property type="protein sequence ID" value="KZM25878.1"/>
    <property type="molecule type" value="Genomic_DNA"/>
</dbReference>
<feature type="region of interest" description="Disordered" evidence="2">
    <location>
        <begin position="187"/>
        <end position="210"/>
    </location>
</feature>
<dbReference type="Proteomes" id="UP000076837">
    <property type="component" value="Unassembled WGS sequence"/>
</dbReference>